<protein>
    <submittedName>
        <fullName evidence="1">Uncharacterized protein</fullName>
    </submittedName>
</protein>
<dbReference type="AlphaFoldDB" id="W4L3H7"/>
<dbReference type="EMBL" id="AZHX01002853">
    <property type="protein sequence ID" value="ETW92597.1"/>
    <property type="molecule type" value="Genomic_DNA"/>
</dbReference>
<keyword evidence="2" id="KW-1185">Reference proteome</keyword>
<proteinExistence type="predicted"/>
<gene>
    <name evidence="1" type="ORF">ETSY2_53070</name>
</gene>
<dbReference type="Proteomes" id="UP000019140">
    <property type="component" value="Unassembled WGS sequence"/>
</dbReference>
<evidence type="ECO:0000313" key="1">
    <source>
        <dbReference type="EMBL" id="ETW92597.1"/>
    </source>
</evidence>
<sequence length="50" mass="6133">MVVNFFQYRNYHSVDRIAIRLFPYSSQNTFCILLTKIKNLKYIAHKFFRS</sequence>
<organism evidence="1 2">
    <name type="scientific">Candidatus Entotheonella gemina</name>
    <dbReference type="NCBI Taxonomy" id="1429439"/>
    <lineage>
        <taxon>Bacteria</taxon>
        <taxon>Pseudomonadati</taxon>
        <taxon>Nitrospinota/Tectimicrobiota group</taxon>
        <taxon>Candidatus Tectimicrobiota</taxon>
        <taxon>Candidatus Entotheonellia</taxon>
        <taxon>Candidatus Entotheonellales</taxon>
        <taxon>Candidatus Entotheonellaceae</taxon>
        <taxon>Candidatus Entotheonella</taxon>
    </lineage>
</organism>
<reference evidence="1 2" key="1">
    <citation type="journal article" date="2014" name="Nature">
        <title>An environmental bacterial taxon with a large and distinct metabolic repertoire.</title>
        <authorList>
            <person name="Wilson M.C."/>
            <person name="Mori T."/>
            <person name="Ruckert C."/>
            <person name="Uria A.R."/>
            <person name="Helf M.J."/>
            <person name="Takada K."/>
            <person name="Gernert C."/>
            <person name="Steffens U.A."/>
            <person name="Heycke N."/>
            <person name="Schmitt S."/>
            <person name="Rinke C."/>
            <person name="Helfrich E.J."/>
            <person name="Brachmann A.O."/>
            <person name="Gurgui C."/>
            <person name="Wakimoto T."/>
            <person name="Kracht M."/>
            <person name="Crusemann M."/>
            <person name="Hentschel U."/>
            <person name="Abe I."/>
            <person name="Matsunaga S."/>
            <person name="Kalinowski J."/>
            <person name="Takeyama H."/>
            <person name="Piel J."/>
        </authorList>
    </citation>
    <scope>NUCLEOTIDE SEQUENCE [LARGE SCALE GENOMIC DNA]</scope>
    <source>
        <strain evidence="2">TSY2</strain>
    </source>
</reference>
<dbReference type="HOGENOM" id="CLU_3115780_0_0_7"/>
<accession>W4L3H7</accession>
<name>W4L3H7_9BACT</name>
<evidence type="ECO:0000313" key="2">
    <source>
        <dbReference type="Proteomes" id="UP000019140"/>
    </source>
</evidence>
<comment type="caution">
    <text evidence="1">The sequence shown here is derived from an EMBL/GenBank/DDBJ whole genome shotgun (WGS) entry which is preliminary data.</text>
</comment>